<dbReference type="GO" id="GO:0005375">
    <property type="term" value="F:copper ion transmembrane transporter activity"/>
    <property type="evidence" value="ECO:0007669"/>
    <property type="project" value="UniProtKB-UniRule"/>
</dbReference>
<dbReference type="PANTHER" id="PTHR12483:SF30">
    <property type="entry name" value="COPPER TRANSPORT PROTEIN"/>
    <property type="match status" value="1"/>
</dbReference>
<dbReference type="OrthoDB" id="161814at2759"/>
<keyword evidence="4" id="KW-0187">Copper transport</keyword>
<proteinExistence type="inferred from homology"/>
<protein>
    <recommendedName>
        <fullName evidence="4">Copper transport protein</fullName>
    </recommendedName>
</protein>
<comment type="similarity">
    <text evidence="4">Belongs to the copper transporter (Ctr) (TC 1.A.56) family. SLC31A subfamily.</text>
</comment>
<dbReference type="Proteomes" id="UP000268014">
    <property type="component" value="Unassembled WGS sequence"/>
</dbReference>
<evidence type="ECO:0000256" key="1">
    <source>
        <dbReference type="ARBA" id="ARBA00022692"/>
    </source>
</evidence>
<reference evidence="7" key="1">
    <citation type="submission" date="2017-02" db="UniProtKB">
        <authorList>
            <consortium name="WormBaseParasite"/>
        </authorList>
    </citation>
    <scope>IDENTIFICATION</scope>
</reference>
<keyword evidence="4" id="KW-0813">Transport</keyword>
<keyword evidence="4" id="KW-0186">Copper</keyword>
<dbReference type="OMA" id="HAMSFHF"/>
<comment type="subcellular location">
    <subcellularLocation>
        <location evidence="4">Membrane</location>
        <topology evidence="4">Multi-pass membrane protein</topology>
    </subcellularLocation>
</comment>
<dbReference type="EMBL" id="UZAF01018291">
    <property type="protein sequence ID" value="VDO50114.1"/>
    <property type="molecule type" value="Genomic_DNA"/>
</dbReference>
<organism evidence="7">
    <name type="scientific">Haemonchus placei</name>
    <name type="common">Barber's pole worm</name>
    <dbReference type="NCBI Taxonomy" id="6290"/>
    <lineage>
        <taxon>Eukaryota</taxon>
        <taxon>Metazoa</taxon>
        <taxon>Ecdysozoa</taxon>
        <taxon>Nematoda</taxon>
        <taxon>Chromadorea</taxon>
        <taxon>Rhabditida</taxon>
        <taxon>Rhabditina</taxon>
        <taxon>Rhabditomorpha</taxon>
        <taxon>Strongyloidea</taxon>
        <taxon>Trichostrongylidae</taxon>
        <taxon>Haemonchus</taxon>
    </lineage>
</organism>
<gene>
    <name evidence="5" type="ORF">HPLM_LOCUS13653</name>
</gene>
<evidence type="ECO:0000313" key="6">
    <source>
        <dbReference type="Proteomes" id="UP000268014"/>
    </source>
</evidence>
<dbReference type="STRING" id="6290.A0A0N4WQF7"/>
<evidence type="ECO:0000313" key="5">
    <source>
        <dbReference type="EMBL" id="VDO50114.1"/>
    </source>
</evidence>
<reference evidence="5 6" key="2">
    <citation type="submission" date="2018-11" db="EMBL/GenBank/DDBJ databases">
        <authorList>
            <consortium name="Pathogen Informatics"/>
        </authorList>
    </citation>
    <scope>NUCLEOTIDE SEQUENCE [LARGE SCALE GENOMIC DNA]</scope>
    <source>
        <strain evidence="5 6">MHpl1</strain>
    </source>
</reference>
<name>A0A0N4WQF7_HAEPC</name>
<dbReference type="Pfam" id="PF04145">
    <property type="entry name" value="Ctr"/>
    <property type="match status" value="1"/>
</dbReference>
<sequence>MSHDHHHNHTMMADASPMMAPSQMDHTGAGAMHGSGHAMAFHFGSMETILFQFWKPVDAAGEHLSKQLPVTSFNFRLEPTISPSILVDALLNLVQITLSYSLMLIFMTFNVWLCLSVVIGEVLSHLIYSILFPYFEMGTAGSC</sequence>
<keyword evidence="2 4" id="KW-1133">Transmembrane helix</keyword>
<dbReference type="PANTHER" id="PTHR12483">
    <property type="entry name" value="SOLUTE CARRIER FAMILY 31 COPPER TRANSPORTERS"/>
    <property type="match status" value="1"/>
</dbReference>
<evidence type="ECO:0000313" key="7">
    <source>
        <dbReference type="WBParaSite" id="HPLM_0001366101-mRNA-1"/>
    </source>
</evidence>
<evidence type="ECO:0000256" key="2">
    <source>
        <dbReference type="ARBA" id="ARBA00022989"/>
    </source>
</evidence>
<dbReference type="InterPro" id="IPR007274">
    <property type="entry name" value="Cop_transporter"/>
</dbReference>
<evidence type="ECO:0000256" key="3">
    <source>
        <dbReference type="ARBA" id="ARBA00023136"/>
    </source>
</evidence>
<keyword evidence="4" id="KW-0406">Ion transport</keyword>
<evidence type="ECO:0000256" key="4">
    <source>
        <dbReference type="RuleBase" id="RU367022"/>
    </source>
</evidence>
<feature type="transmembrane region" description="Helical" evidence="4">
    <location>
        <begin position="109"/>
        <end position="135"/>
    </location>
</feature>
<dbReference type="AlphaFoldDB" id="A0A0N4WQF7"/>
<dbReference type="GO" id="GO:0016020">
    <property type="term" value="C:membrane"/>
    <property type="evidence" value="ECO:0007669"/>
    <property type="project" value="UniProtKB-SubCell"/>
</dbReference>
<dbReference type="WBParaSite" id="HPLM_0001366101-mRNA-1">
    <property type="protein sequence ID" value="HPLM_0001366101-mRNA-1"/>
    <property type="gene ID" value="HPLM_0001366101"/>
</dbReference>
<keyword evidence="1 4" id="KW-0812">Transmembrane</keyword>
<accession>A0A0N4WQF7</accession>
<keyword evidence="3 4" id="KW-0472">Membrane</keyword>
<keyword evidence="6" id="KW-1185">Reference proteome</keyword>